<keyword evidence="4" id="KW-0238">DNA-binding</keyword>
<dbReference type="Gene3D" id="1.10.10.10">
    <property type="entry name" value="Winged helix-like DNA-binding domain superfamily/Winged helix DNA-binding domain"/>
    <property type="match status" value="1"/>
</dbReference>
<dbReference type="InterPro" id="IPR039425">
    <property type="entry name" value="RNA_pol_sigma-70-like"/>
</dbReference>
<evidence type="ECO:0000256" key="1">
    <source>
        <dbReference type="ARBA" id="ARBA00010641"/>
    </source>
</evidence>
<keyword evidence="2" id="KW-0805">Transcription regulation</keyword>
<dbReference type="GO" id="GO:0016987">
    <property type="term" value="F:sigma factor activity"/>
    <property type="evidence" value="ECO:0007669"/>
    <property type="project" value="UniProtKB-KW"/>
</dbReference>
<organism evidence="8 9">
    <name type="scientific">Dyella telluris</name>
    <dbReference type="NCBI Taxonomy" id="2763498"/>
    <lineage>
        <taxon>Bacteria</taxon>
        <taxon>Pseudomonadati</taxon>
        <taxon>Pseudomonadota</taxon>
        <taxon>Gammaproteobacteria</taxon>
        <taxon>Lysobacterales</taxon>
        <taxon>Rhodanobacteraceae</taxon>
        <taxon>Dyella</taxon>
    </lineage>
</organism>
<keyword evidence="3" id="KW-0731">Sigma factor</keyword>
<proteinExistence type="inferred from homology"/>
<dbReference type="InterPro" id="IPR007627">
    <property type="entry name" value="RNA_pol_sigma70_r2"/>
</dbReference>
<comment type="similarity">
    <text evidence="1">Belongs to the sigma-70 factor family. ECF subfamily.</text>
</comment>
<dbReference type="GO" id="GO:0003677">
    <property type="term" value="F:DNA binding"/>
    <property type="evidence" value="ECO:0007669"/>
    <property type="project" value="UniProtKB-KW"/>
</dbReference>
<protein>
    <submittedName>
        <fullName evidence="8">Sigma-70 family RNA polymerase sigma factor</fullName>
    </submittedName>
</protein>
<dbReference type="InterPro" id="IPR013249">
    <property type="entry name" value="RNA_pol_sigma70_r4_t2"/>
</dbReference>
<sequence length="219" mass="24148">MTTSLTAPCTMVLDSVLSRRARIHVTVSDAAVSVGDMQERQRASWMAAAQGGDRRAYEQVLAASVPLIRSVARRQGVSVDLLDDVVQETLLTVHRVRHTYDPSRSYDAWLAALAGRRAIDALRSHGRRGRREVHDDLAYDMHPDIDDATAAAEREQEAQRLHEAIASLPPGQREAVEQLGLKEQSLAEASAQTGRQTGALKVNLHRAMKALRTRFHGDS</sequence>
<evidence type="ECO:0000259" key="7">
    <source>
        <dbReference type="Pfam" id="PF08281"/>
    </source>
</evidence>
<dbReference type="SUPFAM" id="SSF88946">
    <property type="entry name" value="Sigma2 domain of RNA polymerase sigma factors"/>
    <property type="match status" value="1"/>
</dbReference>
<dbReference type="Proteomes" id="UP000515873">
    <property type="component" value="Chromosome"/>
</dbReference>
<feature type="domain" description="RNA polymerase sigma-70 region 2" evidence="6">
    <location>
        <begin position="65"/>
        <end position="128"/>
    </location>
</feature>
<keyword evidence="5" id="KW-0804">Transcription</keyword>
<keyword evidence="9" id="KW-1185">Reference proteome</keyword>
<name>A0A7G8Q158_9GAMM</name>
<dbReference type="SUPFAM" id="SSF88659">
    <property type="entry name" value="Sigma3 and sigma4 domains of RNA polymerase sigma factors"/>
    <property type="match status" value="1"/>
</dbReference>
<dbReference type="Pfam" id="PF08281">
    <property type="entry name" value="Sigma70_r4_2"/>
    <property type="match status" value="1"/>
</dbReference>
<dbReference type="GO" id="GO:0006352">
    <property type="term" value="P:DNA-templated transcription initiation"/>
    <property type="evidence" value="ECO:0007669"/>
    <property type="project" value="InterPro"/>
</dbReference>
<dbReference type="InterPro" id="IPR013324">
    <property type="entry name" value="RNA_pol_sigma_r3/r4-like"/>
</dbReference>
<dbReference type="KEGG" id="dtl:H8F01_15625"/>
<dbReference type="EMBL" id="CP060412">
    <property type="protein sequence ID" value="QNK00516.1"/>
    <property type="molecule type" value="Genomic_DNA"/>
</dbReference>
<dbReference type="InterPro" id="IPR013325">
    <property type="entry name" value="RNA_pol_sigma_r2"/>
</dbReference>
<reference evidence="8 9" key="1">
    <citation type="submission" date="2020-08" db="EMBL/GenBank/DDBJ databases">
        <title>Dyella sp. G9 isolated from forest soil.</title>
        <authorList>
            <person name="Fu J."/>
            <person name="Qiu L."/>
        </authorList>
    </citation>
    <scope>NUCLEOTIDE SEQUENCE [LARGE SCALE GENOMIC DNA]</scope>
    <source>
        <strain evidence="8 9">G9</strain>
    </source>
</reference>
<evidence type="ECO:0000256" key="2">
    <source>
        <dbReference type="ARBA" id="ARBA00023015"/>
    </source>
</evidence>
<accession>A0A7G8Q158</accession>
<dbReference type="InterPro" id="IPR036388">
    <property type="entry name" value="WH-like_DNA-bd_sf"/>
</dbReference>
<evidence type="ECO:0000313" key="8">
    <source>
        <dbReference type="EMBL" id="QNK00516.1"/>
    </source>
</evidence>
<evidence type="ECO:0000256" key="5">
    <source>
        <dbReference type="ARBA" id="ARBA00023163"/>
    </source>
</evidence>
<dbReference type="Gene3D" id="1.10.1740.10">
    <property type="match status" value="1"/>
</dbReference>
<dbReference type="AlphaFoldDB" id="A0A7G8Q158"/>
<evidence type="ECO:0000256" key="3">
    <source>
        <dbReference type="ARBA" id="ARBA00023082"/>
    </source>
</evidence>
<feature type="domain" description="RNA polymerase sigma factor 70 region 4 type 2" evidence="7">
    <location>
        <begin position="159"/>
        <end position="211"/>
    </location>
</feature>
<dbReference type="PANTHER" id="PTHR43133:SF58">
    <property type="entry name" value="ECF RNA POLYMERASE SIGMA FACTOR SIGD"/>
    <property type="match status" value="1"/>
</dbReference>
<dbReference type="Pfam" id="PF04542">
    <property type="entry name" value="Sigma70_r2"/>
    <property type="match status" value="1"/>
</dbReference>
<gene>
    <name evidence="8" type="ORF">H8F01_15625</name>
</gene>
<dbReference type="InterPro" id="IPR014284">
    <property type="entry name" value="RNA_pol_sigma-70_dom"/>
</dbReference>
<evidence type="ECO:0000256" key="4">
    <source>
        <dbReference type="ARBA" id="ARBA00023125"/>
    </source>
</evidence>
<evidence type="ECO:0000313" key="9">
    <source>
        <dbReference type="Proteomes" id="UP000515873"/>
    </source>
</evidence>
<dbReference type="NCBIfam" id="TIGR02937">
    <property type="entry name" value="sigma70-ECF"/>
    <property type="match status" value="1"/>
</dbReference>
<dbReference type="PANTHER" id="PTHR43133">
    <property type="entry name" value="RNA POLYMERASE ECF-TYPE SIGMA FACTO"/>
    <property type="match status" value="1"/>
</dbReference>
<evidence type="ECO:0000259" key="6">
    <source>
        <dbReference type="Pfam" id="PF04542"/>
    </source>
</evidence>